<dbReference type="InterPro" id="IPR011990">
    <property type="entry name" value="TPR-like_helical_dom_sf"/>
</dbReference>
<keyword evidence="3" id="KW-1185">Reference proteome</keyword>
<dbReference type="SUPFAM" id="SSF48452">
    <property type="entry name" value="TPR-like"/>
    <property type="match status" value="1"/>
</dbReference>
<dbReference type="Gene3D" id="1.25.40.10">
    <property type="entry name" value="Tetratricopeptide repeat domain"/>
    <property type="match status" value="1"/>
</dbReference>
<dbReference type="EMBL" id="KZ992946">
    <property type="protein sequence ID" value="RKP06135.1"/>
    <property type="molecule type" value="Genomic_DNA"/>
</dbReference>
<dbReference type="PANTHER" id="PTHR12979:SF5">
    <property type="entry name" value="CCR4-NOT TRANSCRIPTION COMPLEX SUBUNIT 10"/>
    <property type="match status" value="1"/>
</dbReference>
<evidence type="ECO:0000313" key="3">
    <source>
        <dbReference type="Proteomes" id="UP000271241"/>
    </source>
</evidence>
<accession>A0A4P9XK51</accession>
<dbReference type="PANTHER" id="PTHR12979">
    <property type="entry name" value="CCR4-NOT TRANSCRIPTION COMPLEX SUBUNIT 10"/>
    <property type="match status" value="1"/>
</dbReference>
<dbReference type="GO" id="GO:0030014">
    <property type="term" value="C:CCR4-NOT complex"/>
    <property type="evidence" value="ECO:0007669"/>
    <property type="project" value="InterPro"/>
</dbReference>
<dbReference type="OrthoDB" id="10675072at2759"/>
<dbReference type="InterPro" id="IPR039740">
    <property type="entry name" value="CNOT10"/>
</dbReference>
<comment type="similarity">
    <text evidence="1">Belongs to the CNOT10 family.</text>
</comment>
<reference evidence="3" key="1">
    <citation type="journal article" date="2018" name="Nat. Microbiol.">
        <title>Leveraging single-cell genomics to expand the fungal tree of life.</title>
        <authorList>
            <person name="Ahrendt S.R."/>
            <person name="Quandt C.A."/>
            <person name="Ciobanu D."/>
            <person name="Clum A."/>
            <person name="Salamov A."/>
            <person name="Andreopoulos B."/>
            <person name="Cheng J.F."/>
            <person name="Woyke T."/>
            <person name="Pelin A."/>
            <person name="Henrissat B."/>
            <person name="Reynolds N.K."/>
            <person name="Benny G.L."/>
            <person name="Smith M.E."/>
            <person name="James T.Y."/>
            <person name="Grigoriev I.V."/>
        </authorList>
    </citation>
    <scope>NUCLEOTIDE SEQUENCE [LARGE SCALE GENOMIC DNA]</scope>
    <source>
        <strain evidence="3">RSA 1356</strain>
    </source>
</reference>
<dbReference type="Proteomes" id="UP000271241">
    <property type="component" value="Unassembled WGS sequence"/>
</dbReference>
<proteinExistence type="inferred from homology"/>
<evidence type="ECO:0000256" key="1">
    <source>
        <dbReference type="ARBA" id="ARBA00010080"/>
    </source>
</evidence>
<sequence>MPPPSERQLALEATVAFRLKQYERAAILLRELNARRKGADPLVAHNLAVAECFLPLPPAATTSGDRRDDGSSVGALQSLEHWQRLVPDNQCPAMEGRAVAAYNRALAYFYMGRPRQGLKELATLVVHAKQMGQTVAMHVVLLAADTALRTWEVGLAETFLDQVKRAVETANPSGMLNPKLPETVLLVTRLFRTRLLLVRGNIEAAAAELEHAPSPAPPAGDGEDDQCYASMIAAFWSLRAQVAAEQGRIGVARDLLDLVDRRNDVDQVMDLNGHACINFLESKYHLAGLLFKQASALVEARENTFLSTPPSDASLETAITRGHQSADLFSIREALEFNQCMFLLYIGELEQVVCRVEARIMQYTRANEIVPSILWLLLGSAVVQAILDDCKSVTDKPGDTSTRTSFSRIVTMLIMSSGEQLDSEAREEPLDHRSAIYAALCFDRFLWTILVETEKRRMPEKLSDIANVVNDIDSDYRMPYAYGLLARSWCELIAGRWRNAARLLAPLTRRSDEWLAGPEAKTPAVLLAATRISVLSNIYYGWCLCLAGRQHDSCAKLVGVQTWTARDTTAAGLAACFAKMGKPAPRVFQPDVLFDRNLLTTWRCCRQQFSAQSLFTYHACMSMASGESEPTPESSLLLEAQKGFELYKSLQFLVPPLDAQTVGASAIDHRLGESARELEAWLQRNSASLSSFIPSPSQ</sequence>
<dbReference type="GO" id="GO:0017148">
    <property type="term" value="P:negative regulation of translation"/>
    <property type="evidence" value="ECO:0007669"/>
    <property type="project" value="TreeGrafter"/>
</dbReference>
<gene>
    <name evidence="2" type="ORF">THASP1DRAFT_32047</name>
</gene>
<dbReference type="GO" id="GO:0006402">
    <property type="term" value="P:mRNA catabolic process"/>
    <property type="evidence" value="ECO:0007669"/>
    <property type="project" value="TreeGrafter"/>
</dbReference>
<dbReference type="AlphaFoldDB" id="A0A4P9XK51"/>
<protein>
    <submittedName>
        <fullName evidence="2">Uncharacterized protein</fullName>
    </submittedName>
</protein>
<evidence type="ECO:0000313" key="2">
    <source>
        <dbReference type="EMBL" id="RKP06135.1"/>
    </source>
</evidence>
<organism evidence="2 3">
    <name type="scientific">Thamnocephalis sphaerospora</name>
    <dbReference type="NCBI Taxonomy" id="78915"/>
    <lineage>
        <taxon>Eukaryota</taxon>
        <taxon>Fungi</taxon>
        <taxon>Fungi incertae sedis</taxon>
        <taxon>Zoopagomycota</taxon>
        <taxon>Zoopagomycotina</taxon>
        <taxon>Zoopagomycetes</taxon>
        <taxon>Zoopagales</taxon>
        <taxon>Sigmoideomycetaceae</taxon>
        <taxon>Thamnocephalis</taxon>
    </lineage>
</organism>
<name>A0A4P9XK51_9FUNG</name>